<dbReference type="InterPro" id="IPR013783">
    <property type="entry name" value="Ig-like_fold"/>
</dbReference>
<evidence type="ECO:0000256" key="1">
    <source>
        <dbReference type="SAM" id="Phobius"/>
    </source>
</evidence>
<feature type="domain" description="CARDB" evidence="2">
    <location>
        <begin position="270"/>
        <end position="354"/>
    </location>
</feature>
<proteinExistence type="predicted"/>
<name>A0A0P8E2F1_9EURY</name>
<dbReference type="Gene3D" id="2.60.40.10">
    <property type="entry name" value="Immunoglobulins"/>
    <property type="match status" value="1"/>
</dbReference>
<dbReference type="AlphaFoldDB" id="A0A0P8E2F1"/>
<evidence type="ECO:0000259" key="2">
    <source>
        <dbReference type="Pfam" id="PF07705"/>
    </source>
</evidence>
<evidence type="ECO:0000313" key="3">
    <source>
        <dbReference type="EMBL" id="KPQ44497.1"/>
    </source>
</evidence>
<dbReference type="PANTHER" id="PTHR35902">
    <property type="entry name" value="S-LAYER DOMAIN-LIKE PROTEIN-RELATED"/>
    <property type="match status" value="1"/>
</dbReference>
<keyword evidence="1" id="KW-1133">Transmembrane helix</keyword>
<feature type="transmembrane region" description="Helical" evidence="1">
    <location>
        <begin position="378"/>
        <end position="396"/>
    </location>
</feature>
<dbReference type="Pfam" id="PF07705">
    <property type="entry name" value="CARDB"/>
    <property type="match status" value="1"/>
</dbReference>
<dbReference type="CDD" id="cd12087">
    <property type="entry name" value="TM_EGFR-like"/>
    <property type="match status" value="1"/>
</dbReference>
<evidence type="ECO:0000313" key="4">
    <source>
        <dbReference type="Proteomes" id="UP000050360"/>
    </source>
</evidence>
<dbReference type="InterPro" id="IPR011635">
    <property type="entry name" value="CARDB"/>
</dbReference>
<keyword evidence="1" id="KW-0812">Transmembrane</keyword>
<accession>A0A0P8E2F1</accession>
<gene>
    <name evidence="3" type="ORF">MPEBLZ_00917</name>
</gene>
<organism evidence="3 4">
    <name type="scientific">Candidatus Methanoperedens nitratireducens</name>
    <dbReference type="NCBI Taxonomy" id="1392998"/>
    <lineage>
        <taxon>Archaea</taxon>
        <taxon>Methanobacteriati</taxon>
        <taxon>Methanobacteriota</taxon>
        <taxon>Stenosarchaea group</taxon>
        <taxon>Methanomicrobia</taxon>
        <taxon>Methanosarcinales</taxon>
        <taxon>ANME-2 cluster</taxon>
        <taxon>Candidatus Methanoperedentaceae</taxon>
        <taxon>Candidatus Methanoperedens</taxon>
    </lineage>
</organism>
<keyword evidence="1" id="KW-0472">Membrane</keyword>
<protein>
    <recommendedName>
        <fullName evidence="2">CARDB domain-containing protein</fullName>
    </recommendedName>
</protein>
<dbReference type="PANTHER" id="PTHR35902:SF3">
    <property type="entry name" value="NPCBM-ASSOCIATED, NEW3 DOMAIN OF ALPHA-GALACTOSIDASE"/>
    <property type="match status" value="1"/>
</dbReference>
<dbReference type="EMBL" id="LKCM01000079">
    <property type="protein sequence ID" value="KPQ44497.1"/>
    <property type="molecule type" value="Genomic_DNA"/>
</dbReference>
<reference evidence="3 4" key="1">
    <citation type="submission" date="2015-09" db="EMBL/GenBank/DDBJ databases">
        <title>A metagenomics-based metabolic model of nitrate-dependent anaerobic oxidation of methane by Methanoperedens-like archaea.</title>
        <authorList>
            <person name="Arshad A."/>
            <person name="Speth D.R."/>
            <person name="De Graaf R.M."/>
            <person name="Op Den Camp H.J."/>
            <person name="Jetten M.S."/>
            <person name="Welte C.U."/>
        </authorList>
    </citation>
    <scope>NUCLEOTIDE SEQUENCE [LARGE SCALE GENOMIC DNA]</scope>
</reference>
<sequence length="404" mass="44067">MHLKNIKENHHTMNNKSNIPHIKIPILFAVTVILLLIAPANAELDVVLSKLSPQPVEPGQDLMLSLTLANGNAQANNVILAINPDPSIILKNENDRVINEGTIISYGTVAENYLLHIDQRAFSGVYEIEFMVSWMSDNQLHEINKTFKVMVQGVPQLAISNITIDSGSISPKDMFNITFLLSNAGSGIAREVEISAETSGLPFVPAGADTKIIKILNPDESIELDFRLLVKDKTVISSYSIPINMDYKDESGKNQSSRSFVGVNILGNAELSIGNIKTEPQNPVKGDPVTMTLRIENSGNGDARSAKVNLNIPFEGTKTAFLGKIEPDDDAPGVFTFNAAESGDIPYTATIEFEDDLGKHTVKEVLSLNVLDTNKSGIIIPVIAVILAAGIFVFYFSRRKNKKQ</sequence>
<comment type="caution">
    <text evidence="3">The sequence shown here is derived from an EMBL/GenBank/DDBJ whole genome shotgun (WGS) entry which is preliminary data.</text>
</comment>
<dbReference type="Proteomes" id="UP000050360">
    <property type="component" value="Unassembled WGS sequence"/>
</dbReference>